<dbReference type="InterPro" id="IPR006261">
    <property type="entry name" value="dGTPase"/>
</dbReference>
<reference evidence="3 4" key="1">
    <citation type="submission" date="2018-09" db="EMBL/GenBank/DDBJ databases">
        <title>Characterization of the phylogenetic diversity of five novel species belonging to the genus Bifidobacterium.</title>
        <authorList>
            <person name="Lugli G.A."/>
            <person name="Duranti S."/>
            <person name="Milani C."/>
        </authorList>
    </citation>
    <scope>NUCLEOTIDE SEQUENCE [LARGE SCALE GENOMIC DNA]</scope>
    <source>
        <strain evidence="3 4">2036B</strain>
    </source>
</reference>
<evidence type="ECO:0000259" key="2">
    <source>
        <dbReference type="PROSITE" id="PS51831"/>
    </source>
</evidence>
<feature type="domain" description="HD" evidence="2">
    <location>
        <begin position="78"/>
        <end position="246"/>
    </location>
</feature>
<gene>
    <name evidence="3" type="ORF">D2E26_0882</name>
</gene>
<dbReference type="Pfam" id="PF01966">
    <property type="entry name" value="HD"/>
    <property type="match status" value="1"/>
</dbReference>
<dbReference type="InterPro" id="IPR026875">
    <property type="entry name" value="PHydrolase_assoc_dom"/>
</dbReference>
<dbReference type="InterPro" id="IPR050135">
    <property type="entry name" value="dGTPase-like"/>
</dbReference>
<evidence type="ECO:0000256" key="1">
    <source>
        <dbReference type="ARBA" id="ARBA00022801"/>
    </source>
</evidence>
<dbReference type="InterPro" id="IPR003607">
    <property type="entry name" value="HD/PDEase_dom"/>
</dbReference>
<dbReference type="PROSITE" id="PS51831">
    <property type="entry name" value="HD"/>
    <property type="match status" value="1"/>
</dbReference>
<dbReference type="EMBL" id="QXGM01000002">
    <property type="protein sequence ID" value="RSX54828.1"/>
    <property type="molecule type" value="Genomic_DNA"/>
</dbReference>
<dbReference type="CDD" id="cd00077">
    <property type="entry name" value="HDc"/>
    <property type="match status" value="1"/>
</dbReference>
<accession>A0A430FPT1</accession>
<organism evidence="3 4">
    <name type="scientific">Bifidobacterium dolichotidis</name>
    <dbReference type="NCBI Taxonomy" id="2306976"/>
    <lineage>
        <taxon>Bacteria</taxon>
        <taxon>Bacillati</taxon>
        <taxon>Actinomycetota</taxon>
        <taxon>Actinomycetes</taxon>
        <taxon>Bifidobacteriales</taxon>
        <taxon>Bifidobacteriaceae</taxon>
        <taxon>Bifidobacterium</taxon>
    </lineage>
</organism>
<dbReference type="SUPFAM" id="SSF109604">
    <property type="entry name" value="HD-domain/PDEase-like"/>
    <property type="match status" value="1"/>
</dbReference>
<dbReference type="GO" id="GO:0006203">
    <property type="term" value="P:dGTP catabolic process"/>
    <property type="evidence" value="ECO:0007669"/>
    <property type="project" value="TreeGrafter"/>
</dbReference>
<dbReference type="Proteomes" id="UP000287609">
    <property type="component" value="Unassembled WGS sequence"/>
</dbReference>
<dbReference type="RefSeq" id="WP_125963525.1">
    <property type="nucleotide sequence ID" value="NZ_QXGM01000002.1"/>
</dbReference>
<dbReference type="GO" id="GO:0008832">
    <property type="term" value="F:dGTPase activity"/>
    <property type="evidence" value="ECO:0007669"/>
    <property type="project" value="TreeGrafter"/>
</dbReference>
<comment type="caution">
    <text evidence="3">The sequence shown here is derived from an EMBL/GenBank/DDBJ whole genome shotgun (WGS) entry which is preliminary data.</text>
</comment>
<name>A0A430FPT1_9BIFI</name>
<dbReference type="NCBIfam" id="NF002829">
    <property type="entry name" value="PRK03007.1"/>
    <property type="match status" value="1"/>
</dbReference>
<dbReference type="Pfam" id="PF13286">
    <property type="entry name" value="HD_assoc"/>
    <property type="match status" value="1"/>
</dbReference>
<dbReference type="AlphaFoldDB" id="A0A430FPT1"/>
<dbReference type="PANTHER" id="PTHR11373">
    <property type="entry name" value="DEOXYNUCLEOSIDE TRIPHOSPHATE TRIPHOSPHOHYDROLASE"/>
    <property type="match status" value="1"/>
</dbReference>
<keyword evidence="1 3" id="KW-0378">Hydrolase</keyword>
<dbReference type="OrthoDB" id="9803619at2"/>
<sequence>MTTYSEQLRAGEKPTATQLELGYTQHDVERWVPEGPKSQERSAFSRDRARLIHSSALRRLGAKSQVLVAGTDDFARTRLTHTLEVAQIGRQVASKLNLDPDIVDCACLAHDLGHPPFGHIGERVLAKIARNIGGFEGNAQTLRILTRLEPKVFFPSDLTGPHSEFAGRSAGVNLTRAALDAAIKYPWTYAEAAQHPKDASTSKFCVYPDDEPVFRWLREGLPDHVSRTATPMECQVMDLSDDIAYSVHDVEDAFATGAMDPSRLQDPAVVEEMIEQTREWYGPHWDAQGLLDAFHRLVALGVIPAAFTGTRRELAKLKDMTSMLIGRFAESTEQATRECHGDGPFARYGATLVVPEQTRYEIQILKGMAVYFVMVPYQGVAVREHQQQIVEDLVDVMMSDSPRTSMALEPVFIDDWNEASNDDERLRVAIDQVASLTDGSAMTMHQLLCS</sequence>
<proteinExistence type="predicted"/>
<dbReference type="InterPro" id="IPR006674">
    <property type="entry name" value="HD_domain"/>
</dbReference>
<keyword evidence="4" id="KW-1185">Reference proteome</keyword>
<dbReference type="SMART" id="SM00471">
    <property type="entry name" value="HDc"/>
    <property type="match status" value="1"/>
</dbReference>
<protein>
    <submittedName>
        <fullName evidence="3">Deoxyguanosinetriphosphate triphosphohydrolase</fullName>
    </submittedName>
</protein>
<dbReference type="NCBIfam" id="TIGR01353">
    <property type="entry name" value="dGTP_triPase"/>
    <property type="match status" value="1"/>
</dbReference>
<dbReference type="Gene3D" id="1.10.3210.10">
    <property type="entry name" value="Hypothetical protein af1432"/>
    <property type="match status" value="1"/>
</dbReference>
<dbReference type="PANTHER" id="PTHR11373:SF32">
    <property type="entry name" value="DEOXYGUANOSINETRIPHOSPHATE TRIPHOSPHOHYDROLASE"/>
    <property type="match status" value="1"/>
</dbReference>
<evidence type="ECO:0000313" key="3">
    <source>
        <dbReference type="EMBL" id="RSX54828.1"/>
    </source>
</evidence>
<evidence type="ECO:0000313" key="4">
    <source>
        <dbReference type="Proteomes" id="UP000287609"/>
    </source>
</evidence>